<dbReference type="Proteomes" id="UP000325433">
    <property type="component" value="Unassembled WGS sequence"/>
</dbReference>
<organism evidence="2 3">
    <name type="scientific">Aspergillus transmontanensis</name>
    <dbReference type="NCBI Taxonomy" id="1034304"/>
    <lineage>
        <taxon>Eukaryota</taxon>
        <taxon>Fungi</taxon>
        <taxon>Dikarya</taxon>
        <taxon>Ascomycota</taxon>
        <taxon>Pezizomycotina</taxon>
        <taxon>Eurotiomycetes</taxon>
        <taxon>Eurotiomycetidae</taxon>
        <taxon>Eurotiales</taxon>
        <taxon>Aspergillaceae</taxon>
        <taxon>Aspergillus</taxon>
        <taxon>Aspergillus subgen. Circumdati</taxon>
    </lineage>
</organism>
<accession>A0A5N6W817</accession>
<evidence type="ECO:0000313" key="3">
    <source>
        <dbReference type="Proteomes" id="UP000325433"/>
    </source>
</evidence>
<reference evidence="3" key="1">
    <citation type="submission" date="2019-04" db="EMBL/GenBank/DDBJ databases">
        <title>Friends and foes A comparative genomics studyof 23 Aspergillus species from section Flavi.</title>
        <authorList>
            <consortium name="DOE Joint Genome Institute"/>
            <person name="Kjaerbolling I."/>
            <person name="Vesth T."/>
            <person name="Frisvad J.C."/>
            <person name="Nybo J.L."/>
            <person name="Theobald S."/>
            <person name="Kildgaard S."/>
            <person name="Isbrandt T."/>
            <person name="Kuo A."/>
            <person name="Sato A."/>
            <person name="Lyhne E.K."/>
            <person name="Kogle M.E."/>
            <person name="Wiebenga A."/>
            <person name="Kun R.S."/>
            <person name="Lubbers R.J."/>
            <person name="Makela M.R."/>
            <person name="Barry K."/>
            <person name="Chovatia M."/>
            <person name="Clum A."/>
            <person name="Daum C."/>
            <person name="Haridas S."/>
            <person name="He G."/>
            <person name="LaButti K."/>
            <person name="Lipzen A."/>
            <person name="Mondo S."/>
            <person name="Riley R."/>
            <person name="Salamov A."/>
            <person name="Simmons B.A."/>
            <person name="Magnuson J.K."/>
            <person name="Henrissat B."/>
            <person name="Mortensen U.H."/>
            <person name="Larsen T.O."/>
            <person name="Devries R.P."/>
            <person name="Grigoriev I.V."/>
            <person name="Machida M."/>
            <person name="Baker S.E."/>
            <person name="Andersen M.R."/>
        </authorList>
    </citation>
    <scope>NUCLEOTIDE SEQUENCE [LARGE SCALE GENOMIC DNA]</scope>
    <source>
        <strain evidence="3">CBS 130015</strain>
    </source>
</reference>
<gene>
    <name evidence="2" type="ORF">BDV41DRAFT_527665</name>
</gene>
<feature type="chain" id="PRO_5024831953" evidence="1">
    <location>
        <begin position="20"/>
        <end position="80"/>
    </location>
</feature>
<dbReference type="EMBL" id="ML738304">
    <property type="protein sequence ID" value="KAE8317011.1"/>
    <property type="molecule type" value="Genomic_DNA"/>
</dbReference>
<evidence type="ECO:0000313" key="2">
    <source>
        <dbReference type="EMBL" id="KAE8317011.1"/>
    </source>
</evidence>
<proteinExistence type="predicted"/>
<keyword evidence="3" id="KW-1185">Reference proteome</keyword>
<protein>
    <submittedName>
        <fullName evidence="2">Uncharacterized protein</fullName>
    </submittedName>
</protein>
<feature type="signal peptide" evidence="1">
    <location>
        <begin position="1"/>
        <end position="19"/>
    </location>
</feature>
<sequence>MGSSSIICLVFLPLGPVSPGLKGIASNGIIPSAFSISQLIGFGSQVGMRRIITQALFIIPPPHGRYASMAKKCLSKRSRQ</sequence>
<evidence type="ECO:0000256" key="1">
    <source>
        <dbReference type="SAM" id="SignalP"/>
    </source>
</evidence>
<name>A0A5N6W817_9EURO</name>
<keyword evidence="1" id="KW-0732">Signal</keyword>
<dbReference type="AlphaFoldDB" id="A0A5N6W817"/>